<feature type="compositionally biased region" description="Basic and acidic residues" evidence="1">
    <location>
        <begin position="1"/>
        <end position="10"/>
    </location>
</feature>
<evidence type="ECO:0000313" key="5">
    <source>
        <dbReference type="Proteomes" id="UP001597368"/>
    </source>
</evidence>
<protein>
    <submittedName>
        <fullName evidence="4">YcxB family protein</fullName>
    </submittedName>
</protein>
<keyword evidence="2" id="KW-0472">Membrane</keyword>
<dbReference type="InterPro" id="IPR025588">
    <property type="entry name" value="YcxB-like_C"/>
</dbReference>
<evidence type="ECO:0000256" key="1">
    <source>
        <dbReference type="SAM" id="MobiDB-lite"/>
    </source>
</evidence>
<keyword evidence="2" id="KW-0812">Transmembrane</keyword>
<dbReference type="Proteomes" id="UP001597368">
    <property type="component" value="Unassembled WGS sequence"/>
</dbReference>
<proteinExistence type="predicted"/>
<sequence length="205" mass="22390">MAGDDNRTNDRLTGTSGRNPAAPTGAILRVAAQPRMMVPNTSDKGGMVDFTLSYQPTPDEVSRALYQGVRRQLKRVYLALPAVLAASGLVCIVVGGVSIGIGMLAGAVVFPFVLSLSIRRIAKRQLTYLCVPTTLQVTDDGYETRTDQSTVTARWSLFGRIESTPEFWLLFVNNQCTGFLPRRAFTGEQQAELDDLFAKRTRIGS</sequence>
<name>A0ABW4SN12_9ACTN</name>
<reference evidence="5" key="1">
    <citation type="journal article" date="2019" name="Int. J. Syst. Evol. Microbiol.">
        <title>The Global Catalogue of Microorganisms (GCM) 10K type strain sequencing project: providing services to taxonomists for standard genome sequencing and annotation.</title>
        <authorList>
            <consortium name="The Broad Institute Genomics Platform"/>
            <consortium name="The Broad Institute Genome Sequencing Center for Infectious Disease"/>
            <person name="Wu L."/>
            <person name="Ma J."/>
        </authorList>
    </citation>
    <scope>NUCLEOTIDE SEQUENCE [LARGE SCALE GENOMIC DNA]</scope>
    <source>
        <strain evidence="5">ICMP 6774ER</strain>
    </source>
</reference>
<feature type="region of interest" description="Disordered" evidence="1">
    <location>
        <begin position="1"/>
        <end position="24"/>
    </location>
</feature>
<accession>A0ABW4SN12</accession>
<dbReference type="Pfam" id="PF14317">
    <property type="entry name" value="YcxB"/>
    <property type="match status" value="1"/>
</dbReference>
<keyword evidence="2" id="KW-1133">Transmembrane helix</keyword>
<dbReference type="RefSeq" id="WP_379567822.1">
    <property type="nucleotide sequence ID" value="NZ_JBHUFV010000003.1"/>
</dbReference>
<evidence type="ECO:0000259" key="3">
    <source>
        <dbReference type="Pfam" id="PF14317"/>
    </source>
</evidence>
<feature type="transmembrane region" description="Helical" evidence="2">
    <location>
        <begin position="101"/>
        <end position="118"/>
    </location>
</feature>
<evidence type="ECO:0000313" key="4">
    <source>
        <dbReference type="EMBL" id="MFD1929907.1"/>
    </source>
</evidence>
<feature type="transmembrane region" description="Helical" evidence="2">
    <location>
        <begin position="76"/>
        <end position="95"/>
    </location>
</feature>
<evidence type="ECO:0000256" key="2">
    <source>
        <dbReference type="SAM" id="Phobius"/>
    </source>
</evidence>
<comment type="caution">
    <text evidence="4">The sequence shown here is derived from an EMBL/GenBank/DDBJ whole genome shotgun (WGS) entry which is preliminary data.</text>
</comment>
<dbReference type="EMBL" id="JBHUFV010000003">
    <property type="protein sequence ID" value="MFD1929907.1"/>
    <property type="molecule type" value="Genomic_DNA"/>
</dbReference>
<gene>
    <name evidence="4" type="ORF">ACFSKW_00305</name>
</gene>
<organism evidence="4 5">
    <name type="scientific">Nonomuraea mangrovi</name>
    <dbReference type="NCBI Taxonomy" id="2316207"/>
    <lineage>
        <taxon>Bacteria</taxon>
        <taxon>Bacillati</taxon>
        <taxon>Actinomycetota</taxon>
        <taxon>Actinomycetes</taxon>
        <taxon>Streptosporangiales</taxon>
        <taxon>Streptosporangiaceae</taxon>
        <taxon>Nonomuraea</taxon>
    </lineage>
</organism>
<feature type="domain" description="YcxB-like C-terminal" evidence="3">
    <location>
        <begin position="138"/>
        <end position="196"/>
    </location>
</feature>
<keyword evidence="5" id="KW-1185">Reference proteome</keyword>